<evidence type="ECO:0000313" key="1">
    <source>
        <dbReference type="EMBL" id="AHX18575.1"/>
    </source>
</evidence>
<keyword evidence="2" id="KW-1185">Reference proteome</keyword>
<dbReference type="KEGG" id="bby:CY96_11345"/>
<reference evidence="1 2" key="1">
    <citation type="submission" date="2014-03" db="EMBL/GenBank/DDBJ databases">
        <title>The Complete Genome Sequence of Bacillus bombyseptieus.</title>
        <authorList>
            <person name="Cheng T."/>
            <person name="Lin P."/>
            <person name="Jin S."/>
            <person name="Wu Y."/>
            <person name="Fu B."/>
            <person name="Long R."/>
            <person name="Liu D."/>
            <person name="Guo Y."/>
            <person name="Peng L."/>
            <person name="Xia Q."/>
        </authorList>
    </citation>
    <scope>NUCLEOTIDE SEQUENCE [LARGE SCALE GENOMIC DNA]</scope>
    <source>
        <strain evidence="2">wang</strain>
    </source>
</reference>
<dbReference type="EMBL" id="CP007512">
    <property type="protein sequence ID" value="AHX18575.1"/>
    <property type="molecule type" value="Genomic_DNA"/>
</dbReference>
<accession>A0A9W3KUL7</accession>
<sequence length="84" mass="9264">MHTTKLLLKEMYVHTHYILFHNSLTFVHDSLLSTGLLAGGAIGAEDVKTNEKVQVAVAGKEGNITYKEIDKAESPLLFGMYPLC</sequence>
<name>A0A9W3KUL7_9BACI</name>
<proteinExistence type="predicted"/>
<evidence type="ECO:0000313" key="2">
    <source>
        <dbReference type="Proteomes" id="UP000031778"/>
    </source>
</evidence>
<dbReference type="Proteomes" id="UP000031778">
    <property type="component" value="Chromosome"/>
</dbReference>
<protein>
    <submittedName>
        <fullName evidence="1">Uncharacterized protein</fullName>
    </submittedName>
</protein>
<organism evidence="1 2">
    <name type="scientific">Bacillus bombysepticus str. Wang</name>
    <dbReference type="NCBI Taxonomy" id="1330043"/>
    <lineage>
        <taxon>Bacteria</taxon>
        <taxon>Bacillati</taxon>
        <taxon>Bacillota</taxon>
        <taxon>Bacilli</taxon>
        <taxon>Bacillales</taxon>
        <taxon>Bacillaceae</taxon>
        <taxon>Bacillus</taxon>
        <taxon>Bacillus cereus group</taxon>
    </lineage>
</organism>
<gene>
    <name evidence="1" type="ORF">CY96_11345</name>
</gene>
<dbReference type="AlphaFoldDB" id="A0A9W3KUL7"/>